<dbReference type="EMBL" id="MU157825">
    <property type="protein sequence ID" value="KAF9534661.1"/>
    <property type="molecule type" value="Genomic_DNA"/>
</dbReference>
<dbReference type="Proteomes" id="UP000807306">
    <property type="component" value="Unassembled WGS sequence"/>
</dbReference>
<dbReference type="Gene3D" id="3.10.129.10">
    <property type="entry name" value="Hotdog Thioesterase"/>
    <property type="match status" value="1"/>
</dbReference>
<dbReference type="AlphaFoldDB" id="A0A9P6JVM9"/>
<name>A0A9P6JVM9_9AGAR</name>
<proteinExistence type="predicted"/>
<accession>A0A9P6JVM9</accession>
<gene>
    <name evidence="1" type="ORF">CPB83DRAFT_842702</name>
</gene>
<evidence type="ECO:0008006" key="3">
    <source>
        <dbReference type="Google" id="ProtNLM"/>
    </source>
</evidence>
<sequence length="206" mass="21984">MLHFTGASSVQEILAASISPSITSSISGNAPAELKGMAIRWYDLLHQRGGYVRQIREKLTITEISLVSKPGEERGAQVKMVCELDVAPETCSSAGILDVGCIGFLVDEGSSIALQLLSILQKGSPHMGVSQCLNLQFHGEVAQGGKIIIVNRSVSKKTDVGCCTSEVWEVTNARKLVASATHLVVPSSMSPALKQEISTRQPQARL</sequence>
<organism evidence="1 2">
    <name type="scientific">Crepidotus variabilis</name>
    <dbReference type="NCBI Taxonomy" id="179855"/>
    <lineage>
        <taxon>Eukaryota</taxon>
        <taxon>Fungi</taxon>
        <taxon>Dikarya</taxon>
        <taxon>Basidiomycota</taxon>
        <taxon>Agaricomycotina</taxon>
        <taxon>Agaricomycetes</taxon>
        <taxon>Agaricomycetidae</taxon>
        <taxon>Agaricales</taxon>
        <taxon>Agaricineae</taxon>
        <taxon>Crepidotaceae</taxon>
        <taxon>Crepidotus</taxon>
    </lineage>
</organism>
<evidence type="ECO:0000313" key="2">
    <source>
        <dbReference type="Proteomes" id="UP000807306"/>
    </source>
</evidence>
<keyword evidence="2" id="KW-1185">Reference proteome</keyword>
<comment type="caution">
    <text evidence="1">The sequence shown here is derived from an EMBL/GenBank/DDBJ whole genome shotgun (WGS) entry which is preliminary data.</text>
</comment>
<evidence type="ECO:0000313" key="1">
    <source>
        <dbReference type="EMBL" id="KAF9534661.1"/>
    </source>
</evidence>
<protein>
    <recommendedName>
        <fullName evidence="3">Thioesterase domain-containing protein</fullName>
    </recommendedName>
</protein>
<dbReference type="OrthoDB" id="2831072at2759"/>
<reference evidence="1" key="1">
    <citation type="submission" date="2020-11" db="EMBL/GenBank/DDBJ databases">
        <authorList>
            <consortium name="DOE Joint Genome Institute"/>
            <person name="Ahrendt S."/>
            <person name="Riley R."/>
            <person name="Andreopoulos W."/>
            <person name="Labutti K."/>
            <person name="Pangilinan J."/>
            <person name="Ruiz-Duenas F.J."/>
            <person name="Barrasa J.M."/>
            <person name="Sanchez-Garcia M."/>
            <person name="Camarero S."/>
            <person name="Miyauchi S."/>
            <person name="Serrano A."/>
            <person name="Linde D."/>
            <person name="Babiker R."/>
            <person name="Drula E."/>
            <person name="Ayuso-Fernandez I."/>
            <person name="Pacheco R."/>
            <person name="Padilla G."/>
            <person name="Ferreira P."/>
            <person name="Barriuso J."/>
            <person name="Kellner H."/>
            <person name="Castanera R."/>
            <person name="Alfaro M."/>
            <person name="Ramirez L."/>
            <person name="Pisabarro A.G."/>
            <person name="Kuo A."/>
            <person name="Tritt A."/>
            <person name="Lipzen A."/>
            <person name="He G."/>
            <person name="Yan M."/>
            <person name="Ng V."/>
            <person name="Cullen D."/>
            <person name="Martin F."/>
            <person name="Rosso M.-N."/>
            <person name="Henrissat B."/>
            <person name="Hibbett D."/>
            <person name="Martinez A.T."/>
            <person name="Grigoriev I.V."/>
        </authorList>
    </citation>
    <scope>NUCLEOTIDE SEQUENCE</scope>
    <source>
        <strain evidence="1">CBS 506.95</strain>
    </source>
</reference>
<dbReference type="InterPro" id="IPR029069">
    <property type="entry name" value="HotDog_dom_sf"/>
</dbReference>
<dbReference type="SUPFAM" id="SSF54637">
    <property type="entry name" value="Thioesterase/thiol ester dehydrase-isomerase"/>
    <property type="match status" value="1"/>
</dbReference>